<proteinExistence type="predicted"/>
<dbReference type="RefSeq" id="WP_115119068.1">
    <property type="nucleotide sequence ID" value="NZ_UGRO01000002.1"/>
</dbReference>
<dbReference type="EMBL" id="UGRO01000002">
    <property type="protein sequence ID" value="SUA17256.1"/>
    <property type="molecule type" value="Genomic_DNA"/>
</dbReference>
<accession>A0A378VK58</accession>
<dbReference type="AlphaFoldDB" id="A0A378VK58"/>
<gene>
    <name evidence="1" type="ORF">NCTC10616_00918</name>
</gene>
<protein>
    <submittedName>
        <fullName evidence="1">Uncharacterized protein</fullName>
    </submittedName>
</protein>
<evidence type="ECO:0000313" key="1">
    <source>
        <dbReference type="EMBL" id="SUA17256.1"/>
    </source>
</evidence>
<evidence type="ECO:0000313" key="2">
    <source>
        <dbReference type="Proteomes" id="UP000254193"/>
    </source>
</evidence>
<dbReference type="Proteomes" id="UP000254193">
    <property type="component" value="Unassembled WGS sequence"/>
</dbReference>
<keyword evidence="2" id="KW-1185">Reference proteome</keyword>
<name>A0A378VK58_NEILA</name>
<reference evidence="1 2" key="1">
    <citation type="submission" date="2018-06" db="EMBL/GenBank/DDBJ databases">
        <authorList>
            <consortium name="Pathogen Informatics"/>
            <person name="Doyle S."/>
        </authorList>
    </citation>
    <scope>NUCLEOTIDE SEQUENCE [LARGE SCALE GENOMIC DNA]</scope>
    <source>
        <strain evidence="1 2">NCTC10616</strain>
    </source>
</reference>
<organism evidence="1 2">
    <name type="scientific">Neisseria lactamica</name>
    <dbReference type="NCBI Taxonomy" id="486"/>
    <lineage>
        <taxon>Bacteria</taxon>
        <taxon>Pseudomonadati</taxon>
        <taxon>Pseudomonadota</taxon>
        <taxon>Betaproteobacteria</taxon>
        <taxon>Neisseriales</taxon>
        <taxon>Neisseriaceae</taxon>
        <taxon>Neisseria</taxon>
    </lineage>
</organism>
<sequence>MDDVKTLYKTRRDGYSEAFRLRVHRSLSWLDKARERLAADDADMAFQCFWVAFNAAYAREIDGRTMSADRNDFQVFLNDVCALDADRRIYGLVWKEFSGAIRSLLDNRFVFQPFWDFHNGKVLEASWKDNFERARKKLNAALAAQDTATVLLVLFDRLYTLRNQMMHGGATFGSSANRNQLKDACNILNALLPLILTVMQEHAGKDWGRLFYPFVREI</sequence>